<proteinExistence type="predicted"/>
<evidence type="ECO:0000313" key="2">
    <source>
        <dbReference type="Proteomes" id="UP000027178"/>
    </source>
</evidence>
<comment type="caution">
    <text evidence="1">The sequence shown here is derived from an EMBL/GenBank/DDBJ whole genome shotgun (WGS) entry which is preliminary data.</text>
</comment>
<organism evidence="1 2">
    <name type="scientific">Kitasatospora cheerisanensis KCTC 2395</name>
    <dbReference type="NCBI Taxonomy" id="1348663"/>
    <lineage>
        <taxon>Bacteria</taxon>
        <taxon>Bacillati</taxon>
        <taxon>Actinomycetota</taxon>
        <taxon>Actinomycetes</taxon>
        <taxon>Kitasatosporales</taxon>
        <taxon>Streptomycetaceae</taxon>
        <taxon>Kitasatospora</taxon>
    </lineage>
</organism>
<dbReference type="Proteomes" id="UP000027178">
    <property type="component" value="Unassembled WGS sequence"/>
</dbReference>
<dbReference type="AlphaFoldDB" id="A0A066YX13"/>
<gene>
    <name evidence="1" type="ORF">KCH_36160</name>
</gene>
<name>A0A066YX13_9ACTN</name>
<evidence type="ECO:0000313" key="1">
    <source>
        <dbReference type="EMBL" id="KDN84524.1"/>
    </source>
</evidence>
<sequence>MLRMGEAIRPAALGGKGREQGLGLVVTGRHEDPVCHRRDGESLLTIVRPWSQVVE</sequence>
<dbReference type="EMBL" id="JNBY01000092">
    <property type="protein sequence ID" value="KDN84524.1"/>
    <property type="molecule type" value="Genomic_DNA"/>
</dbReference>
<accession>A0A066YX13</accession>
<protein>
    <submittedName>
        <fullName evidence="1">Uncharacterized protein</fullName>
    </submittedName>
</protein>
<dbReference type="PATRIC" id="fig|1348663.4.peg.3482"/>
<keyword evidence="2" id="KW-1185">Reference proteome</keyword>
<dbReference type="HOGENOM" id="CLU_3026254_0_0_11"/>
<reference evidence="1 2" key="1">
    <citation type="submission" date="2014-05" db="EMBL/GenBank/DDBJ databases">
        <title>Draft Genome Sequence of Kitasatospora cheerisanensis KCTC 2395.</title>
        <authorList>
            <person name="Nam D.H."/>
        </authorList>
    </citation>
    <scope>NUCLEOTIDE SEQUENCE [LARGE SCALE GENOMIC DNA]</scope>
    <source>
        <strain evidence="1 2">KCTC 2395</strain>
    </source>
</reference>